<dbReference type="PANTHER" id="PTHR47810:SF1">
    <property type="entry name" value="DNA LIGASE B"/>
    <property type="match status" value="1"/>
</dbReference>
<comment type="cofactor">
    <cofactor evidence="1">
        <name>a divalent metal cation</name>
        <dbReference type="ChEBI" id="CHEBI:60240"/>
    </cofactor>
</comment>
<evidence type="ECO:0000256" key="1">
    <source>
        <dbReference type="ARBA" id="ARBA00001968"/>
    </source>
</evidence>
<dbReference type="SUPFAM" id="SSF50249">
    <property type="entry name" value="Nucleic acid-binding proteins"/>
    <property type="match status" value="1"/>
</dbReference>
<dbReference type="SUPFAM" id="SSF56091">
    <property type="entry name" value="DNA ligase/mRNA capping enzyme, catalytic domain"/>
    <property type="match status" value="1"/>
</dbReference>
<dbReference type="Proteomes" id="UP000223102">
    <property type="component" value="Segment"/>
</dbReference>
<dbReference type="Pfam" id="PF14743">
    <property type="entry name" value="DNA_ligase_OB_2"/>
    <property type="match status" value="1"/>
</dbReference>
<dbReference type="Gene3D" id="3.30.470.30">
    <property type="entry name" value="DNA ligase/mRNA capping enzyme"/>
    <property type="match status" value="1"/>
</dbReference>
<gene>
    <name evidence="9" type="ORF">PBC2_161</name>
</gene>
<keyword evidence="4 9" id="KW-0436">Ligase</keyword>
<evidence type="ECO:0000256" key="6">
    <source>
        <dbReference type="ARBA" id="ARBA00022763"/>
    </source>
</evidence>
<dbReference type="InterPro" id="IPR029319">
    <property type="entry name" value="DNA_ligase_OB"/>
</dbReference>
<sequence>MDINKIYGVFSQLQETSSKTGKEEILKRHKGDEDVLKALDFLLNPFVVTGISTKKMKKKISLKGEYMYQPIQDFEHLVAYLEENNSGRDFTIHMIQEFANKHDEHIAEFIKKFVTKDLKLGISEKTVNKVYGKNTIPTFAVMLAESFAKKEAKVTGKFYVTLKLDGNRCVAIREGDTIKFFTRQGKAILEMVDLESQFMFLPSGYVYDGELLLVNKDNLPSDELFRATQKVVRKDGEKKDLEFHIFDMLPVEEFFDGQSKDTYEQRRNKLFTIEEHVYKQPNIHVLPVLYEGTNKEMISHLMRWVEENGHEGLMVNTADGLYLSKRTDGLLKVKKFKTADLLCVSVEHAIDGQFEGLLGRINVEYKGNLVGVGSGFTIDERRQYIANPDDIVGKIIEVQFFEESQDGKTGQLSLRFPVFKGIRHDKGIDDINYGE</sequence>
<dbReference type="CDD" id="cd08041">
    <property type="entry name" value="OBF_kDNA_ligase_like"/>
    <property type="match status" value="1"/>
</dbReference>
<dbReference type="GO" id="GO:0006310">
    <property type="term" value="P:DNA recombination"/>
    <property type="evidence" value="ECO:0007669"/>
    <property type="project" value="InterPro"/>
</dbReference>
<accession>A0A218KC65</accession>
<dbReference type="Pfam" id="PF01068">
    <property type="entry name" value="DNA_ligase_A_M"/>
    <property type="match status" value="1"/>
</dbReference>
<dbReference type="InterPro" id="IPR012340">
    <property type="entry name" value="NA-bd_OB-fold"/>
</dbReference>
<reference evidence="9 10" key="1">
    <citation type="submission" date="2015-06" db="EMBL/GenBank/DDBJ databases">
        <title>Complete genome sequence of Bacillus cereus phage PBC2.</title>
        <authorList>
            <person name="Kong M."/>
            <person name="Ryu S."/>
        </authorList>
    </citation>
    <scope>NUCLEOTIDE SEQUENCE [LARGE SCALE GENOMIC DNA]</scope>
</reference>
<dbReference type="Gene3D" id="2.40.50.140">
    <property type="entry name" value="Nucleic acid-binding proteins"/>
    <property type="match status" value="1"/>
</dbReference>
<proteinExistence type="inferred from homology"/>
<dbReference type="GO" id="GO:0003910">
    <property type="term" value="F:DNA ligase (ATP) activity"/>
    <property type="evidence" value="ECO:0007669"/>
    <property type="project" value="InterPro"/>
</dbReference>
<protein>
    <recommendedName>
        <fullName evidence="3">DNA ligase</fullName>
    </recommendedName>
</protein>
<organism evidence="9 10">
    <name type="scientific">Bacillus phage PBC2</name>
    <dbReference type="NCBI Taxonomy" id="1675029"/>
    <lineage>
        <taxon>Viruses</taxon>
        <taxon>Duplodnaviria</taxon>
        <taxon>Heunggongvirae</taxon>
        <taxon>Uroviricota</taxon>
        <taxon>Caudoviricetes</taxon>
        <taxon>Andregratiavirinae</taxon>
        <taxon>Haetaevirus</taxon>
        <taxon>Haetaevirus PBC2</taxon>
    </lineage>
</organism>
<dbReference type="EMBL" id="KT070867">
    <property type="protein sequence ID" value="AKQ08476.1"/>
    <property type="molecule type" value="Genomic_DNA"/>
</dbReference>
<feature type="domain" description="ATP-dependent DNA ligase family profile" evidence="8">
    <location>
        <begin position="234"/>
        <end position="376"/>
    </location>
</feature>
<evidence type="ECO:0000313" key="10">
    <source>
        <dbReference type="Proteomes" id="UP000223102"/>
    </source>
</evidence>
<keyword evidence="5" id="KW-0235">DNA replication</keyword>
<evidence type="ECO:0000259" key="8">
    <source>
        <dbReference type="PROSITE" id="PS50160"/>
    </source>
</evidence>
<evidence type="ECO:0000256" key="3">
    <source>
        <dbReference type="ARBA" id="ARBA00013308"/>
    </source>
</evidence>
<keyword evidence="7" id="KW-0234">DNA repair</keyword>
<comment type="similarity">
    <text evidence="2">Belongs to the ATP-dependent DNA ligase family.</text>
</comment>
<evidence type="ECO:0000256" key="7">
    <source>
        <dbReference type="ARBA" id="ARBA00023204"/>
    </source>
</evidence>
<dbReference type="GO" id="GO:0006260">
    <property type="term" value="P:DNA replication"/>
    <property type="evidence" value="ECO:0007669"/>
    <property type="project" value="UniProtKB-KW"/>
</dbReference>
<dbReference type="GO" id="GO:0005524">
    <property type="term" value="F:ATP binding"/>
    <property type="evidence" value="ECO:0007669"/>
    <property type="project" value="InterPro"/>
</dbReference>
<keyword evidence="10" id="KW-1185">Reference proteome</keyword>
<dbReference type="InterPro" id="IPR012310">
    <property type="entry name" value="DNA_ligase_ATP-dep_cent"/>
</dbReference>
<evidence type="ECO:0000256" key="4">
    <source>
        <dbReference type="ARBA" id="ARBA00022598"/>
    </source>
</evidence>
<keyword evidence="6" id="KW-0227">DNA damage</keyword>
<dbReference type="InterPro" id="IPR050326">
    <property type="entry name" value="NAD_dep_DNA_ligaseB"/>
</dbReference>
<dbReference type="PROSITE" id="PS50160">
    <property type="entry name" value="DNA_LIGASE_A3"/>
    <property type="match status" value="1"/>
</dbReference>
<dbReference type="GO" id="GO:0006281">
    <property type="term" value="P:DNA repair"/>
    <property type="evidence" value="ECO:0007669"/>
    <property type="project" value="UniProtKB-KW"/>
</dbReference>
<evidence type="ECO:0000256" key="2">
    <source>
        <dbReference type="ARBA" id="ARBA00007572"/>
    </source>
</evidence>
<dbReference type="PANTHER" id="PTHR47810">
    <property type="entry name" value="DNA LIGASE"/>
    <property type="match status" value="1"/>
</dbReference>
<name>A0A218KC65_9CAUD</name>
<evidence type="ECO:0000256" key="5">
    <source>
        <dbReference type="ARBA" id="ARBA00022705"/>
    </source>
</evidence>
<evidence type="ECO:0000313" key="9">
    <source>
        <dbReference type="EMBL" id="AKQ08476.1"/>
    </source>
</evidence>